<dbReference type="PANTHER" id="PTHR33619:SF3">
    <property type="entry name" value="POLYSACCHARIDE EXPORT PROTEIN GFCE-RELATED"/>
    <property type="match status" value="1"/>
</dbReference>
<dbReference type="OrthoDB" id="240931at2"/>
<protein>
    <submittedName>
        <fullName evidence="5">SLBB domain protein</fullName>
    </submittedName>
</protein>
<dbReference type="Pfam" id="PF02563">
    <property type="entry name" value="Poly_export"/>
    <property type="match status" value="1"/>
</dbReference>
<feature type="domain" description="Soluble ligand binding" evidence="4">
    <location>
        <begin position="252"/>
        <end position="307"/>
    </location>
</feature>
<dbReference type="KEGG" id="pnd:Pla175_07600"/>
<dbReference type="RefSeq" id="WP_145281364.1">
    <property type="nucleotide sequence ID" value="NZ_CP036291.1"/>
</dbReference>
<dbReference type="InterPro" id="IPR019554">
    <property type="entry name" value="Soluble_ligand-bd"/>
</dbReference>
<evidence type="ECO:0000313" key="6">
    <source>
        <dbReference type="Proteomes" id="UP000317429"/>
    </source>
</evidence>
<feature type="region of interest" description="Disordered" evidence="2">
    <location>
        <begin position="181"/>
        <end position="238"/>
    </location>
</feature>
<evidence type="ECO:0000256" key="2">
    <source>
        <dbReference type="SAM" id="MobiDB-lite"/>
    </source>
</evidence>
<dbReference type="AlphaFoldDB" id="A0A518D7E0"/>
<dbReference type="GO" id="GO:0015159">
    <property type="term" value="F:polysaccharide transmembrane transporter activity"/>
    <property type="evidence" value="ECO:0007669"/>
    <property type="project" value="InterPro"/>
</dbReference>
<evidence type="ECO:0000313" key="5">
    <source>
        <dbReference type="EMBL" id="QDU87400.1"/>
    </source>
</evidence>
<organism evidence="5 6">
    <name type="scientific">Pirellulimonas nuda</name>
    <dbReference type="NCBI Taxonomy" id="2528009"/>
    <lineage>
        <taxon>Bacteria</taxon>
        <taxon>Pseudomonadati</taxon>
        <taxon>Planctomycetota</taxon>
        <taxon>Planctomycetia</taxon>
        <taxon>Pirellulales</taxon>
        <taxon>Lacipirellulaceae</taxon>
        <taxon>Pirellulimonas</taxon>
    </lineage>
</organism>
<dbReference type="Gene3D" id="3.10.560.10">
    <property type="entry name" value="Outer membrane lipoprotein wza domain like"/>
    <property type="match status" value="2"/>
</dbReference>
<reference evidence="5 6" key="1">
    <citation type="submission" date="2019-02" db="EMBL/GenBank/DDBJ databases">
        <title>Deep-cultivation of Planctomycetes and their phenomic and genomic characterization uncovers novel biology.</title>
        <authorList>
            <person name="Wiegand S."/>
            <person name="Jogler M."/>
            <person name="Boedeker C."/>
            <person name="Pinto D."/>
            <person name="Vollmers J."/>
            <person name="Rivas-Marin E."/>
            <person name="Kohn T."/>
            <person name="Peeters S.H."/>
            <person name="Heuer A."/>
            <person name="Rast P."/>
            <person name="Oberbeckmann S."/>
            <person name="Bunk B."/>
            <person name="Jeske O."/>
            <person name="Meyerdierks A."/>
            <person name="Storesund J.E."/>
            <person name="Kallscheuer N."/>
            <person name="Luecker S."/>
            <person name="Lage O.M."/>
            <person name="Pohl T."/>
            <person name="Merkel B.J."/>
            <person name="Hornburger P."/>
            <person name="Mueller R.-W."/>
            <person name="Bruemmer F."/>
            <person name="Labrenz M."/>
            <person name="Spormann A.M."/>
            <person name="Op den Camp H."/>
            <person name="Overmann J."/>
            <person name="Amann R."/>
            <person name="Jetten M.S.M."/>
            <person name="Mascher T."/>
            <person name="Medema M.H."/>
            <person name="Devos D.P."/>
            <person name="Kaster A.-K."/>
            <person name="Ovreas L."/>
            <person name="Rohde M."/>
            <person name="Galperin M.Y."/>
            <person name="Jogler C."/>
        </authorList>
    </citation>
    <scope>NUCLEOTIDE SEQUENCE [LARGE SCALE GENOMIC DNA]</scope>
    <source>
        <strain evidence="5 6">Pla175</strain>
    </source>
</reference>
<dbReference type="InterPro" id="IPR049712">
    <property type="entry name" value="Poly_export"/>
</dbReference>
<feature type="domain" description="Polysaccharide export protein N-terminal" evidence="3">
    <location>
        <begin position="52"/>
        <end position="126"/>
    </location>
</feature>
<accession>A0A518D7E0</accession>
<dbReference type="Proteomes" id="UP000317429">
    <property type="component" value="Chromosome"/>
</dbReference>
<feature type="domain" description="Soluble ligand binding" evidence="4">
    <location>
        <begin position="133"/>
        <end position="172"/>
    </location>
</feature>
<dbReference type="Pfam" id="PF10531">
    <property type="entry name" value="SLBB"/>
    <property type="match status" value="2"/>
</dbReference>
<keyword evidence="1" id="KW-0732">Signal</keyword>
<proteinExistence type="predicted"/>
<name>A0A518D7E0_9BACT</name>
<sequence>MAAAVLLSALAGCQSGGFRAANLPPELIAQPTTGLRQMKLGTLATSGNRGAAIAPGDLLAVRVVSGAEASPPEPFLCRVSDAGIVETPVIGAVNVVDLEPSDAATRIAAAAVERSIYRQPQVTVEFQERATNRVTVLGAVSEPGVHEIPRGACDVVAAIAAAGGMTESADFQVEVLRRSQPQPLASAESGDGSEVQQASFAPPSQRSASYPEASQPSIERLDLADTGPGAPRDRPLGDGDVLMVIEKEKRFIHITGLVAKPDQIELPVDQDIRLLDAVAMAGGKTSPVADKAIVIRQVPGGGEPVVINVSLNKAKVDGRENLLLAPNDLVSVENTPATAALQTVKDFVRVTMGVSGGIATF</sequence>
<dbReference type="PANTHER" id="PTHR33619">
    <property type="entry name" value="POLYSACCHARIDE EXPORT PROTEIN GFCE-RELATED"/>
    <property type="match status" value="1"/>
</dbReference>
<dbReference type="Gene3D" id="3.30.1950.10">
    <property type="entry name" value="wza like domain"/>
    <property type="match status" value="1"/>
</dbReference>
<dbReference type="EMBL" id="CP036291">
    <property type="protein sequence ID" value="QDU87400.1"/>
    <property type="molecule type" value="Genomic_DNA"/>
</dbReference>
<feature type="compositionally biased region" description="Polar residues" evidence="2">
    <location>
        <begin position="194"/>
        <end position="217"/>
    </location>
</feature>
<evidence type="ECO:0000256" key="1">
    <source>
        <dbReference type="ARBA" id="ARBA00022729"/>
    </source>
</evidence>
<evidence type="ECO:0000259" key="3">
    <source>
        <dbReference type="Pfam" id="PF02563"/>
    </source>
</evidence>
<dbReference type="InterPro" id="IPR003715">
    <property type="entry name" value="Poly_export_N"/>
</dbReference>
<gene>
    <name evidence="5" type="ORF">Pla175_07600</name>
</gene>
<keyword evidence="6" id="KW-1185">Reference proteome</keyword>
<evidence type="ECO:0000259" key="4">
    <source>
        <dbReference type="Pfam" id="PF10531"/>
    </source>
</evidence>